<proteinExistence type="predicted"/>
<protein>
    <submittedName>
        <fullName evidence="2">Uncharacterized protein</fullName>
    </submittedName>
</protein>
<comment type="caution">
    <text evidence="2">The sequence shown here is derived from an EMBL/GenBank/DDBJ whole genome shotgun (WGS) entry which is preliminary data.</text>
</comment>
<dbReference type="Proteomes" id="UP001279734">
    <property type="component" value="Unassembled WGS sequence"/>
</dbReference>
<evidence type="ECO:0000256" key="1">
    <source>
        <dbReference type="SAM" id="MobiDB-lite"/>
    </source>
</evidence>
<reference evidence="2" key="1">
    <citation type="submission" date="2023-05" db="EMBL/GenBank/DDBJ databases">
        <title>Nepenthes gracilis genome sequencing.</title>
        <authorList>
            <person name="Fukushima K."/>
        </authorList>
    </citation>
    <scope>NUCLEOTIDE SEQUENCE</scope>
    <source>
        <strain evidence="2">SING2019-196</strain>
    </source>
</reference>
<evidence type="ECO:0000313" key="3">
    <source>
        <dbReference type="Proteomes" id="UP001279734"/>
    </source>
</evidence>
<feature type="compositionally biased region" description="Basic and acidic residues" evidence="1">
    <location>
        <begin position="37"/>
        <end position="51"/>
    </location>
</feature>
<dbReference type="EMBL" id="BSYO01000035">
    <property type="protein sequence ID" value="GMH29053.1"/>
    <property type="molecule type" value="Genomic_DNA"/>
</dbReference>
<gene>
    <name evidence="2" type="ORF">Nepgr_030896</name>
</gene>
<accession>A0AAD3Y4N8</accession>
<evidence type="ECO:0000313" key="2">
    <source>
        <dbReference type="EMBL" id="GMH29053.1"/>
    </source>
</evidence>
<name>A0AAD3Y4N8_NEPGR</name>
<dbReference type="AlphaFoldDB" id="A0AAD3Y4N8"/>
<keyword evidence="3" id="KW-1185">Reference proteome</keyword>
<organism evidence="2 3">
    <name type="scientific">Nepenthes gracilis</name>
    <name type="common">Slender pitcher plant</name>
    <dbReference type="NCBI Taxonomy" id="150966"/>
    <lineage>
        <taxon>Eukaryota</taxon>
        <taxon>Viridiplantae</taxon>
        <taxon>Streptophyta</taxon>
        <taxon>Embryophyta</taxon>
        <taxon>Tracheophyta</taxon>
        <taxon>Spermatophyta</taxon>
        <taxon>Magnoliopsida</taxon>
        <taxon>eudicotyledons</taxon>
        <taxon>Gunneridae</taxon>
        <taxon>Pentapetalae</taxon>
        <taxon>Caryophyllales</taxon>
        <taxon>Nepenthaceae</taxon>
        <taxon>Nepenthes</taxon>
    </lineage>
</organism>
<sequence>MGNPIRYDGSNRGNEGGDAGWKAKNAANALREPNGSSRRERETHRHGGREGWRKVSICKRIEDGKREAGWRTAGVGRAAAAKDELAMPARDVLGATKRRKLAVQILKPKERGQDLSLEGNFPSNFGLLSCG</sequence>
<feature type="region of interest" description="Disordered" evidence="1">
    <location>
        <begin position="1"/>
        <end position="51"/>
    </location>
</feature>